<feature type="transmembrane region" description="Helical" evidence="5">
    <location>
        <begin position="55"/>
        <end position="71"/>
    </location>
</feature>
<feature type="transmembrane region" description="Helical" evidence="5">
    <location>
        <begin position="28"/>
        <end position="49"/>
    </location>
</feature>
<proteinExistence type="predicted"/>
<name>A0ABD0QC99_CIRMR</name>
<evidence type="ECO:0000313" key="7">
    <source>
        <dbReference type="Proteomes" id="UP001529510"/>
    </source>
</evidence>
<dbReference type="PANTHER" id="PTHR10519">
    <property type="entry name" value="GABA-B RECEPTOR"/>
    <property type="match status" value="1"/>
</dbReference>
<keyword evidence="5" id="KW-1133">Transmembrane helix</keyword>
<reference evidence="6 7" key="1">
    <citation type="submission" date="2024-05" db="EMBL/GenBank/DDBJ databases">
        <title>Genome sequencing and assembly of Indian major carp, Cirrhinus mrigala (Hamilton, 1822).</title>
        <authorList>
            <person name="Mohindra V."/>
            <person name="Chowdhury L.M."/>
            <person name="Lal K."/>
            <person name="Jena J.K."/>
        </authorList>
    </citation>
    <scope>NUCLEOTIDE SEQUENCE [LARGE SCALE GENOMIC DNA]</scope>
    <source>
        <strain evidence="6">CM1030</strain>
        <tissue evidence="6">Blood</tissue>
    </source>
</reference>
<dbReference type="InterPro" id="IPR002455">
    <property type="entry name" value="GPCR3_GABA-B"/>
</dbReference>
<gene>
    <name evidence="6" type="ORF">M9458_019519</name>
</gene>
<dbReference type="EMBL" id="JAMKFB020000009">
    <property type="protein sequence ID" value="KAL0183823.1"/>
    <property type="molecule type" value="Genomic_DNA"/>
</dbReference>
<dbReference type="Proteomes" id="UP001529510">
    <property type="component" value="Unassembled WGS sequence"/>
</dbReference>
<keyword evidence="7" id="KW-1185">Reference proteome</keyword>
<sequence>GSLLLYGTYLAGLTSNVSLPPVNQSKTIIGAVCLVTMSSAVAIPVSLYLYTWPNVVYSVVSGAIFICTMAIN</sequence>
<evidence type="ECO:0000256" key="5">
    <source>
        <dbReference type="SAM" id="Phobius"/>
    </source>
</evidence>
<comment type="caution">
    <text evidence="6">The sequence shown here is derived from an EMBL/GenBank/DDBJ whole genome shotgun (WGS) entry which is preliminary data.</text>
</comment>
<evidence type="ECO:0000313" key="6">
    <source>
        <dbReference type="EMBL" id="KAL0183823.1"/>
    </source>
</evidence>
<evidence type="ECO:0000256" key="4">
    <source>
        <dbReference type="ARBA" id="ARBA00023224"/>
    </source>
</evidence>
<keyword evidence="2" id="KW-0675">Receptor</keyword>
<dbReference type="GO" id="GO:0004930">
    <property type="term" value="F:G protein-coupled receptor activity"/>
    <property type="evidence" value="ECO:0007669"/>
    <property type="project" value="UniProtKB-KW"/>
</dbReference>
<feature type="non-terminal residue" evidence="6">
    <location>
        <position position="72"/>
    </location>
</feature>
<keyword evidence="4" id="KW-0807">Transducer</keyword>
<evidence type="ECO:0000256" key="2">
    <source>
        <dbReference type="ARBA" id="ARBA00023170"/>
    </source>
</evidence>
<accession>A0ABD0QC99</accession>
<organism evidence="6 7">
    <name type="scientific">Cirrhinus mrigala</name>
    <name type="common">Mrigala</name>
    <dbReference type="NCBI Taxonomy" id="683832"/>
    <lineage>
        <taxon>Eukaryota</taxon>
        <taxon>Metazoa</taxon>
        <taxon>Chordata</taxon>
        <taxon>Craniata</taxon>
        <taxon>Vertebrata</taxon>
        <taxon>Euteleostomi</taxon>
        <taxon>Actinopterygii</taxon>
        <taxon>Neopterygii</taxon>
        <taxon>Teleostei</taxon>
        <taxon>Ostariophysi</taxon>
        <taxon>Cypriniformes</taxon>
        <taxon>Cyprinidae</taxon>
        <taxon>Labeoninae</taxon>
        <taxon>Labeonini</taxon>
        <taxon>Cirrhinus</taxon>
    </lineage>
</organism>
<dbReference type="PANTHER" id="PTHR10519:SF20">
    <property type="entry name" value="G-PROTEIN COUPLED RECEPTOR 156-RELATED"/>
    <property type="match status" value="1"/>
</dbReference>
<keyword evidence="3" id="KW-0325">Glycoprotein</keyword>
<keyword evidence="5" id="KW-0472">Membrane</keyword>
<dbReference type="AlphaFoldDB" id="A0ABD0QC99"/>
<evidence type="ECO:0000256" key="3">
    <source>
        <dbReference type="ARBA" id="ARBA00023180"/>
    </source>
</evidence>
<feature type="non-terminal residue" evidence="6">
    <location>
        <position position="1"/>
    </location>
</feature>
<keyword evidence="1" id="KW-0297">G-protein coupled receptor</keyword>
<keyword evidence="5" id="KW-0812">Transmembrane</keyword>
<protein>
    <submittedName>
        <fullName evidence="6">Uncharacterized protein</fullName>
    </submittedName>
</protein>
<evidence type="ECO:0000256" key="1">
    <source>
        <dbReference type="ARBA" id="ARBA00023040"/>
    </source>
</evidence>